<accession>T1JFE4</accession>
<protein>
    <submittedName>
        <fullName evidence="2">Uncharacterized protein</fullName>
    </submittedName>
</protein>
<dbReference type="Proteomes" id="UP000014500">
    <property type="component" value="Unassembled WGS sequence"/>
</dbReference>
<keyword evidence="1" id="KW-0472">Membrane</keyword>
<dbReference type="HOGENOM" id="CLU_1984360_0_0_1"/>
<keyword evidence="3" id="KW-1185">Reference proteome</keyword>
<dbReference type="Gene3D" id="3.40.190.10">
    <property type="entry name" value="Periplasmic binding protein-like II"/>
    <property type="match status" value="1"/>
</dbReference>
<dbReference type="PhylomeDB" id="T1JFE4"/>
<sequence length="126" mass="14752">MVIFRTATHTKYLFVMIIFLSYDAMLYSSLTVTSTRLPYNNIEELLQDDKVNLYTYGDNHFIYKTIKTSKTGLTWKIWQRMKKSPNEGGITDYKETKNLLSHDNNATNVFKRSGYFNKILQTTPTT</sequence>
<dbReference type="AlphaFoldDB" id="T1JFE4"/>
<evidence type="ECO:0000256" key="1">
    <source>
        <dbReference type="SAM" id="Phobius"/>
    </source>
</evidence>
<feature type="transmembrane region" description="Helical" evidence="1">
    <location>
        <begin position="12"/>
        <end position="30"/>
    </location>
</feature>
<organism evidence="2 3">
    <name type="scientific">Strigamia maritima</name>
    <name type="common">European centipede</name>
    <name type="synonym">Geophilus maritimus</name>
    <dbReference type="NCBI Taxonomy" id="126957"/>
    <lineage>
        <taxon>Eukaryota</taxon>
        <taxon>Metazoa</taxon>
        <taxon>Ecdysozoa</taxon>
        <taxon>Arthropoda</taxon>
        <taxon>Myriapoda</taxon>
        <taxon>Chilopoda</taxon>
        <taxon>Pleurostigmophora</taxon>
        <taxon>Geophilomorpha</taxon>
        <taxon>Linotaeniidae</taxon>
        <taxon>Strigamia</taxon>
    </lineage>
</organism>
<evidence type="ECO:0000313" key="2">
    <source>
        <dbReference type="EnsemblMetazoa" id="SMAR012558-PA"/>
    </source>
</evidence>
<dbReference type="EMBL" id="JH432156">
    <property type="status" value="NOT_ANNOTATED_CDS"/>
    <property type="molecule type" value="Genomic_DNA"/>
</dbReference>
<reference evidence="3" key="1">
    <citation type="submission" date="2011-05" db="EMBL/GenBank/DDBJ databases">
        <authorList>
            <person name="Richards S.R."/>
            <person name="Qu J."/>
            <person name="Jiang H."/>
            <person name="Jhangiani S.N."/>
            <person name="Agravi P."/>
            <person name="Goodspeed R."/>
            <person name="Gross S."/>
            <person name="Mandapat C."/>
            <person name="Jackson L."/>
            <person name="Mathew T."/>
            <person name="Pu L."/>
            <person name="Thornton R."/>
            <person name="Saada N."/>
            <person name="Wilczek-Boney K.B."/>
            <person name="Lee S."/>
            <person name="Kovar C."/>
            <person name="Wu Y."/>
            <person name="Scherer S.E."/>
            <person name="Worley K.C."/>
            <person name="Muzny D.M."/>
            <person name="Gibbs R."/>
        </authorList>
    </citation>
    <scope>NUCLEOTIDE SEQUENCE</scope>
    <source>
        <strain evidence="3">Brora</strain>
    </source>
</reference>
<reference evidence="2" key="2">
    <citation type="submission" date="2015-02" db="UniProtKB">
        <authorList>
            <consortium name="EnsemblMetazoa"/>
        </authorList>
    </citation>
    <scope>IDENTIFICATION</scope>
</reference>
<proteinExistence type="predicted"/>
<dbReference type="EnsemblMetazoa" id="SMAR012558-RA">
    <property type="protein sequence ID" value="SMAR012558-PA"/>
    <property type="gene ID" value="SMAR012558"/>
</dbReference>
<keyword evidence="1" id="KW-1133">Transmembrane helix</keyword>
<name>T1JFE4_STRMM</name>
<keyword evidence="1" id="KW-0812">Transmembrane</keyword>
<evidence type="ECO:0000313" key="3">
    <source>
        <dbReference type="Proteomes" id="UP000014500"/>
    </source>
</evidence>